<dbReference type="InterPro" id="IPR013083">
    <property type="entry name" value="Znf_RING/FYVE/PHD"/>
</dbReference>
<dbReference type="GO" id="GO:0016925">
    <property type="term" value="P:protein sumoylation"/>
    <property type="evidence" value="ECO:0007669"/>
    <property type="project" value="TreeGrafter"/>
</dbReference>
<dbReference type="GO" id="GO:0000785">
    <property type="term" value="C:chromatin"/>
    <property type="evidence" value="ECO:0007669"/>
    <property type="project" value="TreeGrafter"/>
</dbReference>
<name>A0A642UPB5_DIURU</name>
<protein>
    <recommendedName>
        <fullName evidence="3">SP-RING-type domain-containing protein</fullName>
    </recommendedName>
</protein>
<dbReference type="VEuPathDB" id="FungiDB:DIURU_003706"/>
<gene>
    <name evidence="1" type="ORF">DIURU_003706</name>
</gene>
<dbReference type="RefSeq" id="XP_034011470.1">
    <property type="nucleotide sequence ID" value="XM_034156498.1"/>
</dbReference>
<dbReference type="GO" id="GO:0061665">
    <property type="term" value="F:SUMO ligase activity"/>
    <property type="evidence" value="ECO:0007669"/>
    <property type="project" value="TreeGrafter"/>
</dbReference>
<evidence type="ECO:0008006" key="3">
    <source>
        <dbReference type="Google" id="ProtNLM"/>
    </source>
</evidence>
<evidence type="ECO:0000313" key="2">
    <source>
        <dbReference type="Proteomes" id="UP000449547"/>
    </source>
</evidence>
<sequence>MTPLPRPRRRKRTANTVVVLRLPPQALQRFDPPRHYKVTLRLSPANLRQIRPLELLGASEDSDESLAELFSPVSEGKDDEVDSRLLERELDEVLNGDDIEVTEVSAVSGAAEIKEVEEVEEVSSASAPAALTATTSAAASASAPYHDVPAPMRGYFNDEMPPPDDLVATTVASLVDSYSGTRLQYPVKSTRCIHFECFDLEWFCATHRMPFFYGPLMGELRRLSDKRRAGLVAGSIAHYLPTQNALNLDRAILVRTRHATFRCPICDLSFTASQLYKSESMAYILSHTPTTVKRVELPDSGRFRAVDDSAQARAVSASAEASVVVIESDDDDDAAVSAPAPALAPKAPLAINSSASAPAPARARNSFTEKYIEFYFAPFDRPPQATGTADDPVTID</sequence>
<dbReference type="GeneID" id="54782357"/>
<comment type="caution">
    <text evidence="1">The sequence shown here is derived from an EMBL/GenBank/DDBJ whole genome shotgun (WGS) entry which is preliminary data.</text>
</comment>
<reference evidence="1 2" key="1">
    <citation type="submission" date="2019-07" db="EMBL/GenBank/DDBJ databases">
        <title>Genome assembly of two rare yeast pathogens: Diutina rugosa and Trichomonascus ciferrii.</title>
        <authorList>
            <person name="Mixao V."/>
            <person name="Saus E."/>
            <person name="Hansen A."/>
            <person name="Lass-Flor C."/>
            <person name="Gabaldon T."/>
        </authorList>
    </citation>
    <scope>NUCLEOTIDE SEQUENCE [LARGE SCALE GENOMIC DNA]</scope>
    <source>
        <strain evidence="1 2">CBS 613</strain>
    </source>
</reference>
<dbReference type="Gene3D" id="3.30.40.10">
    <property type="entry name" value="Zinc/RING finger domain, C3HC4 (zinc finger)"/>
    <property type="match status" value="1"/>
</dbReference>
<evidence type="ECO:0000313" key="1">
    <source>
        <dbReference type="EMBL" id="KAA8900594.1"/>
    </source>
</evidence>
<dbReference type="PANTHER" id="PTHR10782:SF4">
    <property type="entry name" value="TONALLI, ISOFORM E"/>
    <property type="match status" value="1"/>
</dbReference>
<dbReference type="PANTHER" id="PTHR10782">
    <property type="entry name" value="ZINC FINGER MIZ DOMAIN-CONTAINING PROTEIN"/>
    <property type="match status" value="1"/>
</dbReference>
<dbReference type="EMBL" id="SWFT01000108">
    <property type="protein sequence ID" value="KAA8900594.1"/>
    <property type="molecule type" value="Genomic_DNA"/>
</dbReference>
<dbReference type="Proteomes" id="UP000449547">
    <property type="component" value="Unassembled WGS sequence"/>
</dbReference>
<keyword evidence="2" id="KW-1185">Reference proteome</keyword>
<dbReference type="OrthoDB" id="27975at2759"/>
<organism evidence="1 2">
    <name type="scientific">Diutina rugosa</name>
    <name type="common">Yeast</name>
    <name type="synonym">Candida rugosa</name>
    <dbReference type="NCBI Taxonomy" id="5481"/>
    <lineage>
        <taxon>Eukaryota</taxon>
        <taxon>Fungi</taxon>
        <taxon>Dikarya</taxon>
        <taxon>Ascomycota</taxon>
        <taxon>Saccharomycotina</taxon>
        <taxon>Pichiomycetes</taxon>
        <taxon>Debaryomycetaceae</taxon>
        <taxon>Diutina</taxon>
    </lineage>
</organism>
<dbReference type="AlphaFoldDB" id="A0A642UPB5"/>
<proteinExistence type="predicted"/>
<accession>A0A642UPB5</accession>